<proteinExistence type="predicted"/>
<evidence type="ECO:0000313" key="1">
    <source>
        <dbReference type="EMBL" id="JAD20118.1"/>
    </source>
</evidence>
<protein>
    <submittedName>
        <fullName evidence="1">Uncharacterized protein</fullName>
    </submittedName>
</protein>
<reference evidence="1" key="1">
    <citation type="submission" date="2014-09" db="EMBL/GenBank/DDBJ databases">
        <authorList>
            <person name="Magalhaes I.L.F."/>
            <person name="Oliveira U."/>
            <person name="Santos F.R."/>
            <person name="Vidigal T.H.D.A."/>
            <person name="Brescovit A.D."/>
            <person name="Santos A.J."/>
        </authorList>
    </citation>
    <scope>NUCLEOTIDE SEQUENCE</scope>
    <source>
        <tissue evidence="1">Shoot tissue taken approximately 20 cm above the soil surface</tissue>
    </source>
</reference>
<dbReference type="AlphaFoldDB" id="A0A0A8Y594"/>
<accession>A0A0A8Y594</accession>
<name>A0A0A8Y594_ARUDO</name>
<dbReference type="EMBL" id="GBRH01277777">
    <property type="protein sequence ID" value="JAD20118.1"/>
    <property type="molecule type" value="Transcribed_RNA"/>
</dbReference>
<reference evidence="1" key="2">
    <citation type="journal article" date="2015" name="Data Brief">
        <title>Shoot transcriptome of the giant reed, Arundo donax.</title>
        <authorList>
            <person name="Barrero R.A."/>
            <person name="Guerrero F.D."/>
            <person name="Moolhuijzen P."/>
            <person name="Goolsby J.A."/>
            <person name="Tidwell J."/>
            <person name="Bellgard S.E."/>
            <person name="Bellgard M.I."/>
        </authorList>
    </citation>
    <scope>NUCLEOTIDE SEQUENCE</scope>
    <source>
        <tissue evidence="1">Shoot tissue taken approximately 20 cm above the soil surface</tissue>
    </source>
</reference>
<sequence length="48" mass="5461">MPARLTILPRKDLPCFPSRFITSCARCNWQAPSSSRYLRPSRAVSPLL</sequence>
<organism evidence="1">
    <name type="scientific">Arundo donax</name>
    <name type="common">Giant reed</name>
    <name type="synonym">Donax arundinaceus</name>
    <dbReference type="NCBI Taxonomy" id="35708"/>
    <lineage>
        <taxon>Eukaryota</taxon>
        <taxon>Viridiplantae</taxon>
        <taxon>Streptophyta</taxon>
        <taxon>Embryophyta</taxon>
        <taxon>Tracheophyta</taxon>
        <taxon>Spermatophyta</taxon>
        <taxon>Magnoliopsida</taxon>
        <taxon>Liliopsida</taxon>
        <taxon>Poales</taxon>
        <taxon>Poaceae</taxon>
        <taxon>PACMAD clade</taxon>
        <taxon>Arundinoideae</taxon>
        <taxon>Arundineae</taxon>
        <taxon>Arundo</taxon>
    </lineage>
</organism>